<accession>A0AC35TN29</accession>
<proteinExistence type="predicted"/>
<dbReference type="Proteomes" id="UP000095286">
    <property type="component" value="Unplaced"/>
</dbReference>
<sequence length="113" mass="12043">MGVRTIATIVCAIVLLALSSITFYNLGYTEGRIVEKRTLNNCIPVINRIFDGGEKIKKIVTTKKETNESSKNPTSGSSENSTSVASKNTSRGATVSFNKLASAEPTASTEKPS</sequence>
<evidence type="ECO:0000313" key="2">
    <source>
        <dbReference type="WBParaSite" id="RSKR_0000244000.1"/>
    </source>
</evidence>
<organism evidence="1 2">
    <name type="scientific">Rhabditophanes sp. KR3021</name>
    <dbReference type="NCBI Taxonomy" id="114890"/>
    <lineage>
        <taxon>Eukaryota</taxon>
        <taxon>Metazoa</taxon>
        <taxon>Ecdysozoa</taxon>
        <taxon>Nematoda</taxon>
        <taxon>Chromadorea</taxon>
        <taxon>Rhabditida</taxon>
        <taxon>Tylenchina</taxon>
        <taxon>Panagrolaimomorpha</taxon>
        <taxon>Strongyloidoidea</taxon>
        <taxon>Alloionematidae</taxon>
        <taxon>Rhabditophanes</taxon>
    </lineage>
</organism>
<dbReference type="WBParaSite" id="RSKR_0000244000.1">
    <property type="protein sequence ID" value="RSKR_0000244000.1"/>
    <property type="gene ID" value="RSKR_0000244000"/>
</dbReference>
<name>A0AC35TN29_9BILA</name>
<reference evidence="2" key="1">
    <citation type="submission" date="2016-11" db="UniProtKB">
        <authorList>
            <consortium name="WormBaseParasite"/>
        </authorList>
    </citation>
    <scope>IDENTIFICATION</scope>
    <source>
        <strain evidence="2">KR3021</strain>
    </source>
</reference>
<evidence type="ECO:0000313" key="1">
    <source>
        <dbReference type="Proteomes" id="UP000095286"/>
    </source>
</evidence>
<protein>
    <submittedName>
        <fullName evidence="2">Col_cuticle_N domain-containing protein</fullName>
    </submittedName>
</protein>